<gene>
    <name evidence="1" type="ORF">ACOLOM_LOCUS2145</name>
</gene>
<dbReference type="EMBL" id="CAJVPT010002671">
    <property type="protein sequence ID" value="CAG8485072.1"/>
    <property type="molecule type" value="Genomic_DNA"/>
</dbReference>
<organism evidence="1 2">
    <name type="scientific">Acaulospora colombiana</name>
    <dbReference type="NCBI Taxonomy" id="27376"/>
    <lineage>
        <taxon>Eukaryota</taxon>
        <taxon>Fungi</taxon>
        <taxon>Fungi incertae sedis</taxon>
        <taxon>Mucoromycota</taxon>
        <taxon>Glomeromycotina</taxon>
        <taxon>Glomeromycetes</taxon>
        <taxon>Diversisporales</taxon>
        <taxon>Acaulosporaceae</taxon>
        <taxon>Acaulospora</taxon>
    </lineage>
</organism>
<comment type="caution">
    <text evidence="1">The sequence shown here is derived from an EMBL/GenBank/DDBJ whole genome shotgun (WGS) entry which is preliminary data.</text>
</comment>
<sequence>MTEANNNIDNNPMEESIKNFKRYLIDVNNEVAEGIVNSGLKCLIITYKVAKKFDFIKDKSLLNSKANAKTYIINKVIYNIAKQVSDKKNLNLSSPITRDSEA</sequence>
<reference evidence="1" key="1">
    <citation type="submission" date="2021-06" db="EMBL/GenBank/DDBJ databases">
        <authorList>
            <person name="Kallberg Y."/>
            <person name="Tangrot J."/>
            <person name="Rosling A."/>
        </authorList>
    </citation>
    <scope>NUCLEOTIDE SEQUENCE</scope>
    <source>
        <strain evidence="1">CL356</strain>
    </source>
</reference>
<proteinExistence type="predicted"/>
<accession>A0ACA9KQU0</accession>
<protein>
    <submittedName>
        <fullName evidence="1">9798_t:CDS:1</fullName>
    </submittedName>
</protein>
<keyword evidence="2" id="KW-1185">Reference proteome</keyword>
<name>A0ACA9KQU0_9GLOM</name>
<evidence type="ECO:0000313" key="1">
    <source>
        <dbReference type="EMBL" id="CAG8485072.1"/>
    </source>
</evidence>
<evidence type="ECO:0000313" key="2">
    <source>
        <dbReference type="Proteomes" id="UP000789525"/>
    </source>
</evidence>
<dbReference type="Proteomes" id="UP000789525">
    <property type="component" value="Unassembled WGS sequence"/>
</dbReference>